<dbReference type="Pfam" id="PF12706">
    <property type="entry name" value="Lactamase_B_2"/>
    <property type="match status" value="1"/>
</dbReference>
<protein>
    <submittedName>
        <fullName evidence="2">3',5'-cyclic-nucleotide phosphodiesterase</fullName>
    </submittedName>
</protein>
<dbReference type="PANTHER" id="PTHR28283:SF1">
    <property type="entry name" value="3',5'-CYCLIC-NUCLEOTIDE PHOSPHODIESTERASE 1"/>
    <property type="match status" value="1"/>
</dbReference>
<dbReference type="OrthoDB" id="9803916at2"/>
<sequence length="281" mass="30836">MKVRVLGCSGAIARGSRTTSFLIDTDILIDAGTGVGDLTVGEMLRIDHVFITHAHLDHIAALPLMLDAMGARRRQPVMVHALPQTIEAMRAHIFNNLIWPDFSRIPSEEAPFMRFVPIETGDVVEIGGRRIEALPAQHTVPAVGYAASADPTARKDGKAATWVFSGDTGPNPSFWQRVNQLDEVRMLVIETAFSRRESKLAEISQHLAPDTLAQELAQIAPGRDYPIYITHTKPTETVQILVELGGLQKDSQQKAHPPNTTAGVSRLYELHALQAGQEFDL</sequence>
<dbReference type="PRINTS" id="PR00388">
    <property type="entry name" value="PDIESTERASE2"/>
</dbReference>
<dbReference type="Gene3D" id="3.60.15.10">
    <property type="entry name" value="Ribonuclease Z/Hydroxyacylglutathione hydrolase-like"/>
    <property type="match status" value="1"/>
</dbReference>
<gene>
    <name evidence="2" type="ORF">AZ34_01725</name>
</gene>
<dbReference type="GO" id="GO:0047555">
    <property type="term" value="F:3',5'-cyclic-GMP phosphodiesterase activity"/>
    <property type="evidence" value="ECO:0007669"/>
    <property type="project" value="TreeGrafter"/>
</dbReference>
<dbReference type="AlphaFoldDB" id="A0A016XFC1"/>
<dbReference type="STRING" id="1458275.AZ34_01725"/>
<dbReference type="GO" id="GO:0004115">
    <property type="term" value="F:3',5'-cyclic-AMP phosphodiesterase activity"/>
    <property type="evidence" value="ECO:0007669"/>
    <property type="project" value="InterPro"/>
</dbReference>
<dbReference type="eggNOG" id="COG1234">
    <property type="taxonomic scope" value="Bacteria"/>
</dbReference>
<proteinExistence type="predicted"/>
<dbReference type="InterPro" id="IPR001279">
    <property type="entry name" value="Metallo-B-lactamas"/>
</dbReference>
<evidence type="ECO:0000313" key="2">
    <source>
        <dbReference type="EMBL" id="EYC49918.1"/>
    </source>
</evidence>
<evidence type="ECO:0000259" key="1">
    <source>
        <dbReference type="SMART" id="SM00849"/>
    </source>
</evidence>
<dbReference type="CDD" id="cd07735">
    <property type="entry name" value="class_II_PDE_MBL-fold"/>
    <property type="match status" value="1"/>
</dbReference>
<feature type="domain" description="Metallo-beta-lactamase" evidence="1">
    <location>
        <begin position="17"/>
        <end position="223"/>
    </location>
</feature>
<reference evidence="2 3" key="1">
    <citation type="submission" date="2014-02" db="EMBL/GenBank/DDBJ databases">
        <title>Draft Genome of Hylemonella gracilis isolated from the Niagara River.</title>
        <authorList>
            <person name="Pawlowski D.R."/>
            <person name="Koudelka G.B."/>
        </authorList>
    </citation>
    <scope>NUCLEOTIDE SEQUENCE [LARGE SCALE GENOMIC DNA]</scope>
    <source>
        <strain evidence="2 3">Niagara R</strain>
    </source>
</reference>
<dbReference type="EMBL" id="JEMG01000001">
    <property type="protein sequence ID" value="EYC49918.1"/>
    <property type="molecule type" value="Genomic_DNA"/>
</dbReference>
<dbReference type="Proteomes" id="UP000023268">
    <property type="component" value="Unassembled WGS sequence"/>
</dbReference>
<evidence type="ECO:0000313" key="3">
    <source>
        <dbReference type="Proteomes" id="UP000023268"/>
    </source>
</evidence>
<dbReference type="GO" id="GO:0006198">
    <property type="term" value="P:cAMP catabolic process"/>
    <property type="evidence" value="ECO:0007669"/>
    <property type="project" value="InterPro"/>
</dbReference>
<dbReference type="SMART" id="SM00849">
    <property type="entry name" value="Lactamase_B"/>
    <property type="match status" value="1"/>
</dbReference>
<comment type="caution">
    <text evidence="2">The sequence shown here is derived from an EMBL/GenBank/DDBJ whole genome shotgun (WGS) entry which is preliminary data.</text>
</comment>
<dbReference type="InterPro" id="IPR036866">
    <property type="entry name" value="RibonucZ/Hydroxyglut_hydro"/>
</dbReference>
<organism evidence="2 3">
    <name type="scientific">Hylemonella gracilis str. Niagara R</name>
    <dbReference type="NCBI Taxonomy" id="1458275"/>
    <lineage>
        <taxon>Bacteria</taxon>
        <taxon>Pseudomonadati</taxon>
        <taxon>Pseudomonadota</taxon>
        <taxon>Betaproteobacteria</taxon>
        <taxon>Burkholderiales</taxon>
        <taxon>Comamonadaceae</taxon>
        <taxon>Hylemonella</taxon>
    </lineage>
</organism>
<dbReference type="GO" id="GO:1902660">
    <property type="term" value="P:negative regulation of glucose mediated signaling pathway"/>
    <property type="evidence" value="ECO:0007669"/>
    <property type="project" value="TreeGrafter"/>
</dbReference>
<dbReference type="InterPro" id="IPR000396">
    <property type="entry name" value="Pdiesterase2"/>
</dbReference>
<dbReference type="RefSeq" id="WP_035604127.1">
    <property type="nucleotide sequence ID" value="NZ_JEMG01000001.1"/>
</dbReference>
<dbReference type="SUPFAM" id="SSF56281">
    <property type="entry name" value="Metallo-hydrolase/oxidoreductase"/>
    <property type="match status" value="1"/>
</dbReference>
<accession>A0A016XFC1</accession>
<name>A0A016XFC1_9BURK</name>
<dbReference type="PANTHER" id="PTHR28283">
    <property type="entry name" value="3',5'-CYCLIC-NUCLEOTIDE PHOSPHODIESTERASE 1"/>
    <property type="match status" value="1"/>
</dbReference>